<dbReference type="Gene3D" id="1.10.40.90">
    <property type="match status" value="1"/>
</dbReference>
<dbReference type="InterPro" id="IPR044893">
    <property type="entry name" value="RNA_pol_Rpb1_clamp_domain"/>
</dbReference>
<keyword evidence="3 13" id="KW-0240">DNA-directed RNA polymerase</keyword>
<dbReference type="PANTHER" id="PTHR19376:SF54">
    <property type="entry name" value="DNA-DIRECTED RNA POLYMERASE SUBUNIT BETA"/>
    <property type="match status" value="1"/>
</dbReference>
<keyword evidence="7 13" id="KW-0548">Nucleotidyltransferase</keyword>
<comment type="catalytic activity">
    <reaction evidence="12 13 14">
        <text>RNA(n) + a ribonucleoside 5'-triphosphate = RNA(n+1) + diphosphate</text>
        <dbReference type="Rhea" id="RHEA:21248"/>
        <dbReference type="Rhea" id="RHEA-COMP:14527"/>
        <dbReference type="Rhea" id="RHEA-COMP:17342"/>
        <dbReference type="ChEBI" id="CHEBI:33019"/>
        <dbReference type="ChEBI" id="CHEBI:61557"/>
        <dbReference type="ChEBI" id="CHEBI:140395"/>
        <dbReference type="EC" id="2.7.7.6"/>
    </reaction>
</comment>
<gene>
    <name evidence="13 16" type="primary">rpoC1</name>
</gene>
<feature type="binding site" evidence="13">
    <location>
        <position position="71"/>
    </location>
    <ligand>
        <name>Zn(2+)</name>
        <dbReference type="ChEBI" id="CHEBI:29105"/>
    </ligand>
</feature>
<keyword evidence="6 13" id="KW-0808">Transferase</keyword>
<dbReference type="InterPro" id="IPR000722">
    <property type="entry name" value="RNA_pol_asu"/>
</dbReference>
<dbReference type="EMBL" id="MW272919">
    <property type="protein sequence ID" value="QSX27894.1"/>
    <property type="molecule type" value="Genomic_DNA"/>
</dbReference>
<dbReference type="PANTHER" id="PTHR19376">
    <property type="entry name" value="DNA-DIRECTED RNA POLYMERASE"/>
    <property type="match status" value="1"/>
</dbReference>
<dbReference type="InterPro" id="IPR007080">
    <property type="entry name" value="RNA_pol_Rpb1_1"/>
</dbReference>
<name>A0A8A2XRK6_9FABA</name>
<comment type="cofactor">
    <cofactor evidence="13">
        <name>Mg(2+)</name>
        <dbReference type="ChEBI" id="CHEBI:18420"/>
    </cofactor>
    <text evidence="13">Binds 1 Mg(2+) ion per subunit.</text>
</comment>
<keyword evidence="5 16" id="KW-0934">Plastid</keyword>
<keyword evidence="4 16" id="KW-0150">Chloroplast</keyword>
<comment type="function">
    <text evidence="1 13 14">DNA-dependent RNA polymerase catalyzes the transcription of DNA into RNA using the four ribonucleoside triphosphates as substrates.</text>
</comment>
<dbReference type="InterPro" id="IPR006592">
    <property type="entry name" value="RNA_pol_N"/>
</dbReference>
<feature type="binding site" evidence="13">
    <location>
        <position position="87"/>
    </location>
    <ligand>
        <name>Zn(2+)</name>
        <dbReference type="ChEBI" id="CHEBI:29105"/>
    </ligand>
</feature>
<dbReference type="Pfam" id="PF04997">
    <property type="entry name" value="RNA_pol_Rpb1_1"/>
    <property type="match status" value="1"/>
</dbReference>
<evidence type="ECO:0000256" key="11">
    <source>
        <dbReference type="ARBA" id="ARBA00023163"/>
    </source>
</evidence>
<evidence type="ECO:0000313" key="16">
    <source>
        <dbReference type="EMBL" id="QSX27894.1"/>
    </source>
</evidence>
<comment type="similarity">
    <text evidence="2 13">Belongs to the RNA polymerase beta' chain family. RpoC1 subfamily.</text>
</comment>
<proteinExistence type="inferred from homology"/>
<evidence type="ECO:0000259" key="15">
    <source>
        <dbReference type="SMART" id="SM00663"/>
    </source>
</evidence>
<dbReference type="FunFam" id="4.10.860.120:FF:000007">
    <property type="entry name" value="DNA-directed RNA polymerase subunit gamma"/>
    <property type="match status" value="1"/>
</dbReference>
<dbReference type="GO" id="GO:0003677">
    <property type="term" value="F:DNA binding"/>
    <property type="evidence" value="ECO:0007669"/>
    <property type="project" value="UniProtKB-UniRule"/>
</dbReference>
<dbReference type="Pfam" id="PF00623">
    <property type="entry name" value="RNA_pol_Rpb1_2"/>
    <property type="match status" value="2"/>
</dbReference>
<dbReference type="GO" id="GO:0000428">
    <property type="term" value="C:DNA-directed RNA polymerase complex"/>
    <property type="evidence" value="ECO:0007669"/>
    <property type="project" value="UniProtKB-KW"/>
</dbReference>
<feature type="binding site" evidence="13">
    <location>
        <position position="69"/>
    </location>
    <ligand>
        <name>Zn(2+)</name>
        <dbReference type="ChEBI" id="CHEBI:29105"/>
    </ligand>
</feature>
<feature type="binding site" evidence="13">
    <location>
        <position position="493"/>
    </location>
    <ligand>
        <name>Mg(2+)</name>
        <dbReference type="ChEBI" id="CHEBI:18420"/>
    </ligand>
</feature>
<evidence type="ECO:0000256" key="6">
    <source>
        <dbReference type="ARBA" id="ARBA00022679"/>
    </source>
</evidence>
<dbReference type="GO" id="GO:0000287">
    <property type="term" value="F:magnesium ion binding"/>
    <property type="evidence" value="ECO:0007669"/>
    <property type="project" value="UniProtKB-UniRule"/>
</dbReference>
<keyword evidence="9 13" id="KW-0862">Zinc</keyword>
<dbReference type="Gene3D" id="1.10.274.100">
    <property type="entry name" value="RNA polymerase Rpb1, domain 3"/>
    <property type="match status" value="1"/>
</dbReference>
<evidence type="ECO:0000256" key="5">
    <source>
        <dbReference type="ARBA" id="ARBA00022640"/>
    </source>
</evidence>
<dbReference type="EC" id="2.7.7.6" evidence="13"/>
<dbReference type="GO" id="GO:0008270">
    <property type="term" value="F:zinc ion binding"/>
    <property type="evidence" value="ECO:0007669"/>
    <property type="project" value="UniProtKB-UniRule"/>
</dbReference>
<keyword evidence="8 13" id="KW-0479">Metal-binding</keyword>
<protein>
    <recommendedName>
        <fullName evidence="13">DNA-directed RNA polymerase subunit beta'</fullName>
        <ecNumber evidence="13">2.7.7.6</ecNumber>
    </recommendedName>
    <alternativeName>
        <fullName evidence="13">PEP</fullName>
    </alternativeName>
    <alternativeName>
        <fullName evidence="13">Plastid-encoded RNA polymerase subunit beta'</fullName>
        <shortName evidence="13">RNA polymerase subunit beta'</shortName>
    </alternativeName>
</protein>
<comment type="subunit">
    <text evidence="13">In plastids the minimal PEP RNA polymerase catalytic core is composed of four subunits: alpha, beta, beta', and beta''. When a (nuclear-encoded) sigma factor is associated with the core the holoenzyme is formed, which can initiate transcription.</text>
</comment>
<dbReference type="InterPro" id="IPR042102">
    <property type="entry name" value="RNA_pol_Rpb1_3_sf"/>
</dbReference>
<dbReference type="HAMAP" id="MF_01323">
    <property type="entry name" value="RNApol_bact_RpoC1"/>
    <property type="match status" value="1"/>
</dbReference>
<dbReference type="GO" id="GO:0009507">
    <property type="term" value="C:chloroplast"/>
    <property type="evidence" value="ECO:0007669"/>
    <property type="project" value="UniProtKB-SubCell"/>
</dbReference>
<dbReference type="SUPFAM" id="SSF64484">
    <property type="entry name" value="beta and beta-prime subunits of DNA dependent RNA-polymerase"/>
    <property type="match status" value="1"/>
</dbReference>
<sequence length="680" mass="78363">MIDPYKHQQLRIGSVSPQQISAWAKKILPNGEMVGEVTKPHTFHYKTNKPEKDGLFCERIFGPIKSGICACGNYRVIGNKKEEPKFCEQCGVEFVDSRIRRYQMGYIKLACPVTHVWYLKRLPSYIANLLDKPLKELEGLVYCDFSFARPVVKKPTFLRLRGSFEYEIQSWKYSIPLFFTTQGFDTFRNREISTGAGAIREQLADLDLRIIIDSSLIEWKELGEEGSTGNEWEDRKVGRRKNFLVRRMELAKHFIRTNIEPEWMVLCLLPVLPPELRPIIQIDGGKLMSSDINELYRRVIYRNNTLIDLLTTSRSTPGELVMCQEKLVQEAVDTLLDNGIRGQPMRDGHNKVYKSFSDGIEGKEGRFRETLLGKRVDYSGRSVIVVGPSLSLHRCGLPREIAIELFQTFVIRGLIRKHFASNIGVAKSQIREKEPIVWEILQEVMQGHPVLLNRAPTLHRLGIQAFQPILVEGRAICLHPLVCKGFNADFDGDQMAVHVPLSLEAQAEARLLMFSHMNLLSPAIGDPISVPTQDILIGLYILTSGNRRGICANRYNPCNRINYQNERIYDNKYTKEKETFFCNSYDAIGAYRQKRINLDSPLWLRWRLDQRVISSREAPIEVHYESLGTYHEIYGHYLIVRSIKKEIRCIYIRTTVGHISFYREIEEAIQGFCRAYSYGI</sequence>
<dbReference type="SMART" id="SM00663">
    <property type="entry name" value="RPOLA_N"/>
    <property type="match status" value="1"/>
</dbReference>
<evidence type="ECO:0000256" key="1">
    <source>
        <dbReference type="ARBA" id="ARBA00004026"/>
    </source>
</evidence>
<dbReference type="Gene3D" id="4.10.860.120">
    <property type="entry name" value="RNA polymerase II, clamp domain"/>
    <property type="match status" value="1"/>
</dbReference>
<organism evidence="16">
    <name type="scientific">Brachystegia eurycoma</name>
    <dbReference type="NCBI Taxonomy" id="2818403"/>
    <lineage>
        <taxon>Eukaryota</taxon>
        <taxon>Viridiplantae</taxon>
        <taxon>Streptophyta</taxon>
        <taxon>Embryophyta</taxon>
        <taxon>Tracheophyta</taxon>
        <taxon>Spermatophyta</taxon>
        <taxon>Magnoliopsida</taxon>
        <taxon>eudicotyledons</taxon>
        <taxon>Gunneridae</taxon>
        <taxon>Pentapetalae</taxon>
        <taxon>rosids</taxon>
        <taxon>fabids</taxon>
        <taxon>Fabales</taxon>
        <taxon>Fabaceae</taxon>
        <taxon>Detarioideae</taxon>
        <taxon>Amherstieae</taxon>
        <taxon>Brachystegia</taxon>
    </lineage>
</organism>
<keyword evidence="10 13" id="KW-0460">Magnesium</keyword>
<geneLocation type="chloroplast" evidence="16"/>
<reference evidence="16" key="1">
    <citation type="journal article" date="2021" name="J. Biogeogr.">
        <title>Plastid introgression and evolution of African miombo woodlands: New insights from the plastome-based phylogeny of Brachystegia trees.</title>
        <authorList>
            <person name="Boom A.F."/>
            <person name="Migliore J."/>
            <person name="Kaymak E."/>
            <person name="Meerts P."/>
            <person name="Hardy O.J."/>
        </authorList>
    </citation>
    <scope>NUCLEOTIDE SEQUENCE</scope>
</reference>
<dbReference type="InterPro" id="IPR045867">
    <property type="entry name" value="DNA-dir_RpoC_beta_prime"/>
</dbReference>
<evidence type="ECO:0000256" key="9">
    <source>
        <dbReference type="ARBA" id="ARBA00022833"/>
    </source>
</evidence>
<dbReference type="GeneID" id="69225818"/>
<feature type="binding site" evidence="13">
    <location>
        <position position="90"/>
    </location>
    <ligand>
        <name>Zn(2+)</name>
        <dbReference type="ChEBI" id="CHEBI:29105"/>
    </ligand>
</feature>
<evidence type="ECO:0000256" key="10">
    <source>
        <dbReference type="ARBA" id="ARBA00022842"/>
    </source>
</evidence>
<feature type="domain" description="RNA polymerase N-terminal" evidence="15">
    <location>
        <begin position="262"/>
        <end position="543"/>
    </location>
</feature>
<dbReference type="GO" id="GO:0006351">
    <property type="term" value="P:DNA-templated transcription"/>
    <property type="evidence" value="ECO:0007669"/>
    <property type="project" value="UniProtKB-UniRule"/>
</dbReference>
<evidence type="ECO:0000256" key="3">
    <source>
        <dbReference type="ARBA" id="ARBA00022478"/>
    </source>
</evidence>
<comment type="subcellular location">
    <subcellularLocation>
        <location evidence="13">Plastid</location>
        <location evidence="13">Chloroplast</location>
    </subcellularLocation>
</comment>
<dbReference type="RefSeq" id="YP_010232851.1">
    <property type="nucleotide sequence ID" value="NC_059743.1"/>
</dbReference>
<evidence type="ECO:0000256" key="4">
    <source>
        <dbReference type="ARBA" id="ARBA00022528"/>
    </source>
</evidence>
<comment type="cofactor">
    <cofactor evidence="13">
        <name>Zn(2+)</name>
        <dbReference type="ChEBI" id="CHEBI:29105"/>
    </cofactor>
    <text evidence="13">Binds 1 Zn(2+) ion per subunit.</text>
</comment>
<keyword evidence="11 13" id="KW-0804">Transcription</keyword>
<evidence type="ECO:0000256" key="13">
    <source>
        <dbReference type="HAMAP-Rule" id="MF_01323"/>
    </source>
</evidence>
<evidence type="ECO:0000256" key="8">
    <source>
        <dbReference type="ARBA" id="ARBA00022723"/>
    </source>
</evidence>
<dbReference type="InterPro" id="IPR034678">
    <property type="entry name" value="RNApol_RpoC1"/>
</dbReference>
<dbReference type="GO" id="GO:0003899">
    <property type="term" value="F:DNA-directed RNA polymerase activity"/>
    <property type="evidence" value="ECO:0007669"/>
    <property type="project" value="UniProtKB-UniRule"/>
</dbReference>
<feature type="binding site" evidence="13">
    <location>
        <position position="491"/>
    </location>
    <ligand>
        <name>Mg(2+)</name>
        <dbReference type="ChEBI" id="CHEBI:18420"/>
    </ligand>
</feature>
<evidence type="ECO:0000256" key="12">
    <source>
        <dbReference type="ARBA" id="ARBA00048552"/>
    </source>
</evidence>
<evidence type="ECO:0000256" key="2">
    <source>
        <dbReference type="ARBA" id="ARBA00007207"/>
    </source>
</evidence>
<dbReference type="AlphaFoldDB" id="A0A8A2XRK6"/>
<accession>A0A8A2XRK6</accession>
<evidence type="ECO:0000256" key="7">
    <source>
        <dbReference type="ARBA" id="ARBA00022695"/>
    </source>
</evidence>
<dbReference type="Gene3D" id="2.40.40.20">
    <property type="match status" value="1"/>
</dbReference>
<feature type="binding site" evidence="13">
    <location>
        <position position="489"/>
    </location>
    <ligand>
        <name>Mg(2+)</name>
        <dbReference type="ChEBI" id="CHEBI:18420"/>
    </ligand>
</feature>
<evidence type="ECO:0000256" key="14">
    <source>
        <dbReference type="RuleBase" id="RU004279"/>
    </source>
</evidence>